<protein>
    <recommendedName>
        <fullName evidence="5">NADH dehydrogenase [ubiquinone] 1 alpha subcomplex subunit</fullName>
    </recommendedName>
</protein>
<evidence type="ECO:0000313" key="3">
    <source>
        <dbReference type="EMBL" id="KAK3357588.1"/>
    </source>
</evidence>
<proteinExistence type="inferred from homology"/>
<reference evidence="3" key="2">
    <citation type="submission" date="2023-06" db="EMBL/GenBank/DDBJ databases">
        <authorList>
            <consortium name="Lawrence Berkeley National Laboratory"/>
            <person name="Haridas S."/>
            <person name="Hensen N."/>
            <person name="Bonometti L."/>
            <person name="Westerberg I."/>
            <person name="Brannstrom I.O."/>
            <person name="Guillou S."/>
            <person name="Cros-Aarteil S."/>
            <person name="Calhoun S."/>
            <person name="Kuo A."/>
            <person name="Mondo S."/>
            <person name="Pangilinan J."/>
            <person name="Riley R."/>
            <person name="Labutti K."/>
            <person name="Andreopoulos B."/>
            <person name="Lipzen A."/>
            <person name="Chen C."/>
            <person name="Yanf M."/>
            <person name="Daum C."/>
            <person name="Ng V."/>
            <person name="Clum A."/>
            <person name="Steindorff A."/>
            <person name="Ohm R."/>
            <person name="Martin F."/>
            <person name="Silar P."/>
            <person name="Natvig D."/>
            <person name="Lalanne C."/>
            <person name="Gautier V."/>
            <person name="Ament-Velasquez S.L."/>
            <person name="Kruys A."/>
            <person name="Hutchinson M.I."/>
            <person name="Powell A.J."/>
            <person name="Barry K."/>
            <person name="Miller A.N."/>
            <person name="Grigoriev I.V."/>
            <person name="Debuchy R."/>
            <person name="Gladieux P."/>
            <person name="Thoren M.H."/>
            <person name="Johannesson H."/>
        </authorList>
    </citation>
    <scope>NUCLEOTIDE SEQUENCE</scope>
    <source>
        <strain evidence="3">CBS 955.72</strain>
    </source>
</reference>
<reference evidence="3" key="1">
    <citation type="journal article" date="2023" name="Mol. Phylogenet. Evol.">
        <title>Genome-scale phylogeny and comparative genomics of the fungal order Sordariales.</title>
        <authorList>
            <person name="Hensen N."/>
            <person name="Bonometti L."/>
            <person name="Westerberg I."/>
            <person name="Brannstrom I.O."/>
            <person name="Guillou S."/>
            <person name="Cros-Aarteil S."/>
            <person name="Calhoun S."/>
            <person name="Haridas S."/>
            <person name="Kuo A."/>
            <person name="Mondo S."/>
            <person name="Pangilinan J."/>
            <person name="Riley R."/>
            <person name="LaButti K."/>
            <person name="Andreopoulos B."/>
            <person name="Lipzen A."/>
            <person name="Chen C."/>
            <person name="Yan M."/>
            <person name="Daum C."/>
            <person name="Ng V."/>
            <person name="Clum A."/>
            <person name="Steindorff A."/>
            <person name="Ohm R.A."/>
            <person name="Martin F."/>
            <person name="Silar P."/>
            <person name="Natvig D.O."/>
            <person name="Lalanne C."/>
            <person name="Gautier V."/>
            <person name="Ament-Velasquez S.L."/>
            <person name="Kruys A."/>
            <person name="Hutchinson M.I."/>
            <person name="Powell A.J."/>
            <person name="Barry K."/>
            <person name="Miller A.N."/>
            <person name="Grigoriev I.V."/>
            <person name="Debuchy R."/>
            <person name="Gladieux P."/>
            <person name="Hiltunen Thoren M."/>
            <person name="Johannesson H."/>
        </authorList>
    </citation>
    <scope>NUCLEOTIDE SEQUENCE</scope>
    <source>
        <strain evidence="3">CBS 955.72</strain>
    </source>
</reference>
<evidence type="ECO:0000313" key="4">
    <source>
        <dbReference type="Proteomes" id="UP001275084"/>
    </source>
</evidence>
<dbReference type="GO" id="GO:0032981">
    <property type="term" value="P:mitochondrial respiratory chain complex I assembly"/>
    <property type="evidence" value="ECO:0007669"/>
    <property type="project" value="TreeGrafter"/>
</dbReference>
<sequence length="221" mass="25427">MSINQISPFVKVWYKWKALKLPWRRKFLAGHDLRGNTFWEFRIAGTNDPAGRWRRIVNMPSTTHYGDVKISPAWHQWLRYTRREPPSIEEQRADVVRQERMKVLAAEADARWTAKPGYVDAPGEMKGQPQPVLQQKRAPQEASEVKAEPKAESESTPTQPDGTDAQATEGVKLSREETWRRMQKQQPKPTEANPWAKTRGGPSEEWQPKAWQPPAPAPKKS</sequence>
<dbReference type="GO" id="GO:0005739">
    <property type="term" value="C:mitochondrion"/>
    <property type="evidence" value="ECO:0007669"/>
    <property type="project" value="TreeGrafter"/>
</dbReference>
<dbReference type="Pfam" id="PF05071">
    <property type="entry name" value="NDUFA12"/>
    <property type="match status" value="1"/>
</dbReference>
<accession>A0AAJ0HMR1</accession>
<comment type="caution">
    <text evidence="3">The sequence shown here is derived from an EMBL/GenBank/DDBJ whole genome shotgun (WGS) entry which is preliminary data.</text>
</comment>
<dbReference type="AlphaFoldDB" id="A0AAJ0HMR1"/>
<dbReference type="PANTHER" id="PTHR32470">
    <property type="entry name" value="ADH DEHYDROGENASE [UBIQUINONE] 1 ALPHA SUBCOMPLEX ASSEMBLY FACTOR 2"/>
    <property type="match status" value="1"/>
</dbReference>
<dbReference type="Proteomes" id="UP001275084">
    <property type="component" value="Unassembled WGS sequence"/>
</dbReference>
<dbReference type="InterPro" id="IPR052618">
    <property type="entry name" value="ComplexI_NDUFA12"/>
</dbReference>
<dbReference type="GO" id="GO:0045271">
    <property type="term" value="C:respiratory chain complex I"/>
    <property type="evidence" value="ECO:0007669"/>
    <property type="project" value="InterPro"/>
</dbReference>
<name>A0AAJ0HMR1_9PEZI</name>
<dbReference type="EMBL" id="JAUIQD010000003">
    <property type="protein sequence ID" value="KAK3357588.1"/>
    <property type="molecule type" value="Genomic_DNA"/>
</dbReference>
<comment type="similarity">
    <text evidence="1">Belongs to the complex I NDUFA12 subunit family.</text>
</comment>
<keyword evidence="4" id="KW-1185">Reference proteome</keyword>
<dbReference type="InterPro" id="IPR007763">
    <property type="entry name" value="NDUFA12"/>
</dbReference>
<dbReference type="PANTHER" id="PTHR32470:SF2">
    <property type="entry name" value="NADH DEHYDROGENASE [UBIQUINONE] 1 ALPHA SUBCOMPLEX ASSEMBLY FACTOR 2"/>
    <property type="match status" value="1"/>
</dbReference>
<evidence type="ECO:0000256" key="2">
    <source>
        <dbReference type="SAM" id="MobiDB-lite"/>
    </source>
</evidence>
<organism evidence="3 4">
    <name type="scientific">Lasiosphaeria hispida</name>
    <dbReference type="NCBI Taxonomy" id="260671"/>
    <lineage>
        <taxon>Eukaryota</taxon>
        <taxon>Fungi</taxon>
        <taxon>Dikarya</taxon>
        <taxon>Ascomycota</taxon>
        <taxon>Pezizomycotina</taxon>
        <taxon>Sordariomycetes</taxon>
        <taxon>Sordariomycetidae</taxon>
        <taxon>Sordariales</taxon>
        <taxon>Lasiosphaeriaceae</taxon>
        <taxon>Lasiosphaeria</taxon>
    </lineage>
</organism>
<feature type="region of interest" description="Disordered" evidence="2">
    <location>
        <begin position="115"/>
        <end position="221"/>
    </location>
</feature>
<gene>
    <name evidence="3" type="ORF">B0T25DRAFT_566852</name>
</gene>
<evidence type="ECO:0008006" key="5">
    <source>
        <dbReference type="Google" id="ProtNLM"/>
    </source>
</evidence>
<evidence type="ECO:0000256" key="1">
    <source>
        <dbReference type="ARBA" id="ARBA00007355"/>
    </source>
</evidence>
<feature type="compositionally biased region" description="Basic and acidic residues" evidence="2">
    <location>
        <begin position="143"/>
        <end position="153"/>
    </location>
</feature>
<feature type="compositionally biased region" description="Pro residues" evidence="2">
    <location>
        <begin position="211"/>
        <end position="221"/>
    </location>
</feature>